<dbReference type="PANTHER" id="PTHR36440">
    <property type="entry name" value="PUTATIVE (AFU_ORTHOLOGUE AFUA_8G07350)-RELATED"/>
    <property type="match status" value="1"/>
</dbReference>
<name>A0A6B2H471_9BACT</name>
<accession>A0A6B2H471</accession>
<protein>
    <submittedName>
        <fullName evidence="2">Cupin domain-containing protein</fullName>
    </submittedName>
</protein>
<dbReference type="InterPro" id="IPR013096">
    <property type="entry name" value="Cupin_2"/>
</dbReference>
<dbReference type="AlphaFoldDB" id="A0A6B2H471"/>
<evidence type="ECO:0000259" key="1">
    <source>
        <dbReference type="Pfam" id="PF07883"/>
    </source>
</evidence>
<dbReference type="InterPro" id="IPR011051">
    <property type="entry name" value="RmlC_Cupin_sf"/>
</dbReference>
<dbReference type="SUPFAM" id="SSF51182">
    <property type="entry name" value="RmlC-like cupins"/>
    <property type="match status" value="1"/>
</dbReference>
<gene>
    <name evidence="2" type="ORF">GWO68_15055</name>
</gene>
<organism evidence="2 3">
    <name type="scientific">Pontibacter fetidus</name>
    <dbReference type="NCBI Taxonomy" id="2700082"/>
    <lineage>
        <taxon>Bacteria</taxon>
        <taxon>Pseudomonadati</taxon>
        <taxon>Bacteroidota</taxon>
        <taxon>Cytophagia</taxon>
        <taxon>Cytophagales</taxon>
        <taxon>Hymenobacteraceae</taxon>
        <taxon>Pontibacter</taxon>
    </lineage>
</organism>
<dbReference type="Proteomes" id="UP000478546">
    <property type="component" value="Unassembled WGS sequence"/>
</dbReference>
<dbReference type="InterPro" id="IPR053146">
    <property type="entry name" value="QDO-like"/>
</dbReference>
<comment type="caution">
    <text evidence="2">The sequence shown here is derived from an EMBL/GenBank/DDBJ whole genome shotgun (WGS) entry which is preliminary data.</text>
</comment>
<dbReference type="Gene3D" id="2.60.120.10">
    <property type="entry name" value="Jelly Rolls"/>
    <property type="match status" value="1"/>
</dbReference>
<sequence>MLHPNQILEMTPIGMNCRIVKTAEQTKGESLEMEWELKPQADGTPMHVHPKAQETYKVLQGQIEVNVDGEWHLLHQGEEITVSAGIPHTFRNPTDYVSKVYNIHTPAMEFGGYFADLCKVVNKLAGHEKQKLQLDLNTAMHLSVLMKKYPNEIRSVNPPNFVVSFLNFIGKARRLDV</sequence>
<evidence type="ECO:0000313" key="2">
    <source>
        <dbReference type="EMBL" id="NDK57241.1"/>
    </source>
</evidence>
<dbReference type="Pfam" id="PF07883">
    <property type="entry name" value="Cupin_2"/>
    <property type="match status" value="1"/>
</dbReference>
<dbReference type="PANTHER" id="PTHR36440:SF1">
    <property type="entry name" value="PUTATIVE (AFU_ORTHOLOGUE AFUA_8G07350)-RELATED"/>
    <property type="match status" value="1"/>
</dbReference>
<proteinExistence type="predicted"/>
<dbReference type="RefSeq" id="WP_162347302.1">
    <property type="nucleotide sequence ID" value="NZ_JAAEAA010000022.1"/>
</dbReference>
<evidence type="ECO:0000313" key="3">
    <source>
        <dbReference type="Proteomes" id="UP000478546"/>
    </source>
</evidence>
<feature type="domain" description="Cupin type-2" evidence="1">
    <location>
        <begin position="34"/>
        <end position="101"/>
    </location>
</feature>
<keyword evidence="3" id="KW-1185">Reference proteome</keyword>
<reference evidence="2 3" key="1">
    <citation type="submission" date="2020-01" db="EMBL/GenBank/DDBJ databases">
        <authorList>
            <person name="Kim M.K."/>
        </authorList>
    </citation>
    <scope>NUCLEOTIDE SEQUENCE [LARGE SCALE GENOMIC DNA]</scope>
    <source>
        <strain evidence="2 3">BT213</strain>
    </source>
</reference>
<dbReference type="InterPro" id="IPR014710">
    <property type="entry name" value="RmlC-like_jellyroll"/>
</dbReference>
<dbReference type="EMBL" id="JAAEAA010000022">
    <property type="protein sequence ID" value="NDK57241.1"/>
    <property type="molecule type" value="Genomic_DNA"/>
</dbReference>